<evidence type="ECO:0000313" key="3">
    <source>
        <dbReference type="Proteomes" id="UP000192902"/>
    </source>
</evidence>
<feature type="domain" description="Antitoxin SocA-like Panacea" evidence="1">
    <location>
        <begin position="53"/>
        <end position="149"/>
    </location>
</feature>
<dbReference type="RefSeq" id="WP_164502906.1">
    <property type="nucleotide sequence ID" value="NZ_CP020867.1"/>
</dbReference>
<name>A0A1W6BVK0_9BACT</name>
<sequence length="195" mass="23298">MKNNDVSNRADRDKILAIAVYFLYLNKLSATKTQEGINENDRENPDEITKLKLIKLVYYANALSLVYLEKPLFKEAIEAWKHGPVIVSLYDELKQYKKENLMNISSLNDYERYSQCLTDEEKEIVKMAFREYGGYTAFKLRDKTHKEKPYLQNYEENKNNIIPNDEIREYFKQVQEQKTQDLYEKSEEFRCLFKS</sequence>
<dbReference type="KEGG" id="ccun:CCUN_0457"/>
<dbReference type="Pfam" id="PF13274">
    <property type="entry name" value="SocA_Panacea"/>
    <property type="match status" value="1"/>
</dbReference>
<reference evidence="2 3" key="1">
    <citation type="submission" date="2017-04" db="EMBL/GenBank/DDBJ databases">
        <title>Complete genome sequence of the Campylobacter cuniculorum type strain LMG24588.</title>
        <authorList>
            <person name="Miller W.G."/>
            <person name="Yee E."/>
            <person name="Revez J."/>
            <person name="Bono J.L."/>
            <person name="Rossi M."/>
        </authorList>
    </citation>
    <scope>NUCLEOTIDE SEQUENCE [LARGE SCALE GENOMIC DNA]</scope>
    <source>
        <strain evidence="2 3">LMG 24588</strain>
    </source>
</reference>
<dbReference type="InterPro" id="IPR025272">
    <property type="entry name" value="SocA_Panacea"/>
</dbReference>
<dbReference type="AlphaFoldDB" id="A0A1W6BVK0"/>
<evidence type="ECO:0000259" key="1">
    <source>
        <dbReference type="Pfam" id="PF13274"/>
    </source>
</evidence>
<organism evidence="2 3">
    <name type="scientific">Campylobacter cuniculorum DSM 23162 = LMG 24588</name>
    <dbReference type="NCBI Taxonomy" id="1121267"/>
    <lineage>
        <taxon>Bacteria</taxon>
        <taxon>Pseudomonadati</taxon>
        <taxon>Campylobacterota</taxon>
        <taxon>Epsilonproteobacteria</taxon>
        <taxon>Campylobacterales</taxon>
        <taxon>Campylobacteraceae</taxon>
        <taxon>Campylobacter</taxon>
    </lineage>
</organism>
<accession>A0A1W6BVK0</accession>
<gene>
    <name evidence="2" type="ORF">CCUN_0457</name>
</gene>
<evidence type="ECO:0000313" key="2">
    <source>
        <dbReference type="EMBL" id="ARJ56101.1"/>
    </source>
</evidence>
<proteinExistence type="predicted"/>
<dbReference type="EMBL" id="CP020867">
    <property type="protein sequence ID" value="ARJ56101.1"/>
    <property type="molecule type" value="Genomic_DNA"/>
</dbReference>
<protein>
    <recommendedName>
        <fullName evidence="1">Antitoxin SocA-like Panacea domain-containing protein</fullName>
    </recommendedName>
</protein>
<dbReference type="Proteomes" id="UP000192902">
    <property type="component" value="Chromosome"/>
</dbReference>